<accession>A0A212R662</accession>
<proteinExistence type="inferred from homology"/>
<evidence type="ECO:0000256" key="2">
    <source>
        <dbReference type="ARBA" id="ARBA00010817"/>
    </source>
</evidence>
<keyword evidence="4" id="KW-0227">DNA damage</keyword>
<evidence type="ECO:0000256" key="1">
    <source>
        <dbReference type="ARBA" id="ARBA00000086"/>
    </source>
</evidence>
<evidence type="ECO:0000256" key="4">
    <source>
        <dbReference type="ARBA" id="ARBA00022763"/>
    </source>
</evidence>
<dbReference type="InterPro" id="IPR011257">
    <property type="entry name" value="DNA_glycosylase"/>
</dbReference>
<dbReference type="SMART" id="SM00478">
    <property type="entry name" value="ENDO3c"/>
    <property type="match status" value="1"/>
</dbReference>
<dbReference type="Gene3D" id="1.10.1670.40">
    <property type="match status" value="1"/>
</dbReference>
<comment type="similarity">
    <text evidence="2">Belongs to the alkylbase DNA glycosidase AlkA family.</text>
</comment>
<evidence type="ECO:0000256" key="3">
    <source>
        <dbReference type="ARBA" id="ARBA00012000"/>
    </source>
</evidence>
<protein>
    <recommendedName>
        <fullName evidence="3">DNA-3-methyladenine glycosylase II</fullName>
        <ecNumber evidence="3">3.2.2.21</ecNumber>
    </recommendedName>
</protein>
<evidence type="ECO:0000259" key="6">
    <source>
        <dbReference type="SMART" id="SM00478"/>
    </source>
</evidence>
<dbReference type="RefSeq" id="WP_088561332.1">
    <property type="nucleotide sequence ID" value="NZ_FYEH01000006.1"/>
</dbReference>
<dbReference type="CDD" id="cd00056">
    <property type="entry name" value="ENDO3c"/>
    <property type="match status" value="1"/>
</dbReference>
<dbReference type="GO" id="GO:0006307">
    <property type="term" value="P:DNA alkylation repair"/>
    <property type="evidence" value="ECO:0007669"/>
    <property type="project" value="TreeGrafter"/>
</dbReference>
<dbReference type="GO" id="GO:0032131">
    <property type="term" value="F:alkylated DNA binding"/>
    <property type="evidence" value="ECO:0007669"/>
    <property type="project" value="TreeGrafter"/>
</dbReference>
<dbReference type="GO" id="GO:0032993">
    <property type="term" value="C:protein-DNA complex"/>
    <property type="evidence" value="ECO:0007669"/>
    <property type="project" value="TreeGrafter"/>
</dbReference>
<comment type="catalytic activity">
    <reaction evidence="1">
        <text>Hydrolysis of alkylated DNA, releasing 3-methyladenine, 3-methylguanine, 7-methylguanine and 7-methyladenine.</text>
        <dbReference type="EC" id="3.2.2.21"/>
    </reaction>
</comment>
<dbReference type="PANTHER" id="PTHR43003">
    <property type="entry name" value="DNA-3-METHYLADENINE GLYCOSYLASE"/>
    <property type="match status" value="1"/>
</dbReference>
<evidence type="ECO:0000313" key="8">
    <source>
        <dbReference type="Proteomes" id="UP000197065"/>
    </source>
</evidence>
<dbReference type="PANTHER" id="PTHR43003:SF5">
    <property type="entry name" value="DNA-3-METHYLADENINE GLYCOSYLASE"/>
    <property type="match status" value="1"/>
</dbReference>
<feature type="domain" description="HhH-GPD" evidence="6">
    <location>
        <begin position="53"/>
        <end position="206"/>
    </location>
</feature>
<gene>
    <name evidence="7" type="ORF">SAMN07250955_10614</name>
</gene>
<dbReference type="EMBL" id="FYEH01000006">
    <property type="protein sequence ID" value="SNB67661.1"/>
    <property type="molecule type" value="Genomic_DNA"/>
</dbReference>
<sequence length="220" mass="23489">MSPPHALDESGLRRALDHLATQDQDVQLALARLGYPAPRIRPEGFATLLQAIVAQQLSTRAAAAIWARVEAACGPDGVRPEAILAMDEPALRACGFSGRKIEYAHGLAESILTGTLDTGALARADDETAIQAIAALRGFGRWSAEIYLLFALGRPDVFPADDLALQIGFQRLKCLEARPTTKALRLLIEPWAPWRGAGAILLWRVYGSATLDGTATPAAG</sequence>
<dbReference type="SUPFAM" id="SSF48150">
    <property type="entry name" value="DNA-glycosylase"/>
    <property type="match status" value="1"/>
</dbReference>
<evidence type="ECO:0000256" key="5">
    <source>
        <dbReference type="ARBA" id="ARBA00023204"/>
    </source>
</evidence>
<dbReference type="Gene3D" id="1.10.340.30">
    <property type="entry name" value="Hypothetical protein, domain 2"/>
    <property type="match status" value="1"/>
</dbReference>
<dbReference type="AlphaFoldDB" id="A0A212R662"/>
<keyword evidence="5" id="KW-0234">DNA repair</keyword>
<dbReference type="FunFam" id="1.10.340.30:FF:000004">
    <property type="entry name" value="DNA-3-methyladenine glycosylase II"/>
    <property type="match status" value="1"/>
</dbReference>
<dbReference type="GO" id="GO:0008725">
    <property type="term" value="F:DNA-3-methyladenine glycosylase activity"/>
    <property type="evidence" value="ECO:0007669"/>
    <property type="project" value="TreeGrafter"/>
</dbReference>
<dbReference type="Proteomes" id="UP000197065">
    <property type="component" value="Unassembled WGS sequence"/>
</dbReference>
<dbReference type="EC" id="3.2.2.21" evidence="3"/>
<dbReference type="GO" id="GO:0006285">
    <property type="term" value="P:base-excision repair, AP site formation"/>
    <property type="evidence" value="ECO:0007669"/>
    <property type="project" value="TreeGrafter"/>
</dbReference>
<name>A0A212R662_9PROT</name>
<dbReference type="InterPro" id="IPR051912">
    <property type="entry name" value="Alkylbase_DNA_Glycosylase/TA"/>
</dbReference>
<dbReference type="InterPro" id="IPR003265">
    <property type="entry name" value="HhH-GPD_domain"/>
</dbReference>
<dbReference type="Pfam" id="PF00730">
    <property type="entry name" value="HhH-GPD"/>
    <property type="match status" value="1"/>
</dbReference>
<evidence type="ECO:0000313" key="7">
    <source>
        <dbReference type="EMBL" id="SNB67661.1"/>
    </source>
</evidence>
<dbReference type="GO" id="GO:0043916">
    <property type="term" value="F:DNA-7-methylguanine glycosylase activity"/>
    <property type="evidence" value="ECO:0007669"/>
    <property type="project" value="TreeGrafter"/>
</dbReference>
<reference evidence="7 8" key="1">
    <citation type="submission" date="2017-06" db="EMBL/GenBank/DDBJ databases">
        <authorList>
            <person name="Kim H.J."/>
            <person name="Triplett B.A."/>
        </authorList>
    </citation>
    <scope>NUCLEOTIDE SEQUENCE [LARGE SCALE GENOMIC DNA]</scope>
    <source>
        <strain evidence="7 8">B29T1</strain>
    </source>
</reference>
<keyword evidence="8" id="KW-1185">Reference proteome</keyword>
<organism evidence="7 8">
    <name type="scientific">Arboricoccus pini</name>
    <dbReference type="NCBI Taxonomy" id="1963835"/>
    <lineage>
        <taxon>Bacteria</taxon>
        <taxon>Pseudomonadati</taxon>
        <taxon>Pseudomonadota</taxon>
        <taxon>Alphaproteobacteria</taxon>
        <taxon>Geminicoccales</taxon>
        <taxon>Geminicoccaceae</taxon>
        <taxon>Arboricoccus</taxon>
    </lineage>
</organism>
<dbReference type="OrthoDB" id="9811249at2"/>